<name>A0AA91Q1X1_CLALS</name>
<keyword evidence="1" id="KW-0808">Transferase</keyword>
<dbReference type="KEGG" id="clus:A9F13_05g02728"/>
<dbReference type="PANTHER" id="PTHR10908">
    <property type="entry name" value="SEROTONIN N-ACETYLTRANSFERASE"/>
    <property type="match status" value="1"/>
</dbReference>
<dbReference type="Pfam" id="PF13673">
    <property type="entry name" value="Acetyltransf_10"/>
    <property type="match status" value="1"/>
</dbReference>
<dbReference type="InterPro" id="IPR051635">
    <property type="entry name" value="SNAT-like"/>
</dbReference>
<dbReference type="GO" id="GO:0005737">
    <property type="term" value="C:cytoplasm"/>
    <property type="evidence" value="ECO:0007669"/>
    <property type="project" value="TreeGrafter"/>
</dbReference>
<evidence type="ECO:0000256" key="3">
    <source>
        <dbReference type="SAM" id="MobiDB-lite"/>
    </source>
</evidence>
<dbReference type="InterPro" id="IPR000182">
    <property type="entry name" value="GNAT_dom"/>
</dbReference>
<gene>
    <name evidence="5" type="ORF">A9F13_05g02728</name>
</gene>
<evidence type="ECO:0000256" key="1">
    <source>
        <dbReference type="ARBA" id="ARBA00022679"/>
    </source>
</evidence>
<dbReference type="PANTHER" id="PTHR10908:SF0">
    <property type="entry name" value="SEROTONIN N-ACETYLTRANSFERASE"/>
    <property type="match status" value="1"/>
</dbReference>
<dbReference type="Gene3D" id="3.40.630.30">
    <property type="match status" value="1"/>
</dbReference>
<sequence length="241" mass="27120">MSDFPPNLSIRPLTIEDLEQCIELENKGFPEAERCTPEKLKYRLTTCPELCSGLFIRQYGYKYNAVNLPEVAAKLEKERKDSPEKESEAGSKNEDDLAEVDDEDDDISYEKLPVKSSVVNETLIGHIIATKVYSNRITESSMKLPSAEDPTAGHIEQSRNIGVHGLVIDPKWQGKNLGTLLMHDYIQKLSNQDVGNKVVIIAHKELVPFYEKIGFVNHGESECKFAGSSWFDMSIDLIAQE</sequence>
<dbReference type="GO" id="GO:0006325">
    <property type="term" value="P:chromatin organization"/>
    <property type="evidence" value="ECO:0007669"/>
    <property type="project" value="EnsemblFungi"/>
</dbReference>
<dbReference type="SUPFAM" id="SSF55729">
    <property type="entry name" value="Acyl-CoA N-acyltransferases (Nat)"/>
    <property type="match status" value="1"/>
</dbReference>
<evidence type="ECO:0000313" key="5">
    <source>
        <dbReference type="EMBL" id="OVF09461.1"/>
    </source>
</evidence>
<proteinExistence type="predicted"/>
<feature type="region of interest" description="Disordered" evidence="3">
    <location>
        <begin position="77"/>
        <end position="105"/>
    </location>
</feature>
<dbReference type="Proteomes" id="UP000195602">
    <property type="component" value="Unassembled WGS sequence"/>
</dbReference>
<evidence type="ECO:0000256" key="2">
    <source>
        <dbReference type="ARBA" id="ARBA00023315"/>
    </source>
</evidence>
<dbReference type="AlphaFoldDB" id="A0AA91Q1X1"/>
<accession>A0AA91Q1X1</accession>
<reference evidence="5 6" key="1">
    <citation type="submission" date="2017-04" db="EMBL/GenBank/DDBJ databases">
        <title>Draft genome of the yeast Clavispora lusitaniae type strain CBS 6936.</title>
        <authorList>
            <person name="Durrens P."/>
            <person name="Klopp C."/>
            <person name="Biteau N."/>
            <person name="Fitton-Ouhabi V."/>
            <person name="Dementhon K."/>
            <person name="Accoceberry I."/>
            <person name="Sherman D.J."/>
            <person name="Noel T."/>
        </authorList>
    </citation>
    <scope>NUCLEOTIDE SEQUENCE [LARGE SCALE GENOMIC DNA]</scope>
    <source>
        <strain evidence="5 6">CBS 6936</strain>
    </source>
</reference>
<dbReference type="PROSITE" id="PS51186">
    <property type="entry name" value="GNAT"/>
    <property type="match status" value="1"/>
</dbReference>
<feature type="compositionally biased region" description="Basic and acidic residues" evidence="3">
    <location>
        <begin position="77"/>
        <end position="95"/>
    </location>
</feature>
<feature type="compositionally biased region" description="Acidic residues" evidence="3">
    <location>
        <begin position="96"/>
        <end position="105"/>
    </location>
</feature>
<keyword evidence="2" id="KW-0012">Acyltransferase</keyword>
<dbReference type="OMA" id="WLEHAAF"/>
<dbReference type="GO" id="GO:0004059">
    <property type="term" value="F:aralkylamine N-acetyltransferase activity"/>
    <property type="evidence" value="ECO:0007669"/>
    <property type="project" value="EnsemblFungi"/>
</dbReference>
<dbReference type="EMBL" id="LYUB02000005">
    <property type="protein sequence ID" value="OVF09461.1"/>
    <property type="molecule type" value="Genomic_DNA"/>
</dbReference>
<comment type="caution">
    <text evidence="5">The sequence shown here is derived from an EMBL/GenBank/DDBJ whole genome shotgun (WGS) entry which is preliminary data.</text>
</comment>
<organism evidence="5 6">
    <name type="scientific">Clavispora lusitaniae</name>
    <name type="common">Candida lusitaniae</name>
    <dbReference type="NCBI Taxonomy" id="36911"/>
    <lineage>
        <taxon>Eukaryota</taxon>
        <taxon>Fungi</taxon>
        <taxon>Dikarya</taxon>
        <taxon>Ascomycota</taxon>
        <taxon>Saccharomycotina</taxon>
        <taxon>Pichiomycetes</taxon>
        <taxon>Metschnikowiaceae</taxon>
        <taxon>Clavispora</taxon>
    </lineage>
</organism>
<dbReference type="GO" id="GO:0004145">
    <property type="term" value="F:diamine N-acetyltransferase activity"/>
    <property type="evidence" value="ECO:0007669"/>
    <property type="project" value="EnsemblFungi"/>
</dbReference>
<protein>
    <submittedName>
        <fullName evidence="5">Polyamine acetyltransferase</fullName>
    </submittedName>
</protein>
<feature type="domain" description="N-acetyltransferase" evidence="4">
    <location>
        <begin position="66"/>
        <end position="238"/>
    </location>
</feature>
<evidence type="ECO:0000259" key="4">
    <source>
        <dbReference type="PROSITE" id="PS51186"/>
    </source>
</evidence>
<evidence type="ECO:0000313" key="6">
    <source>
        <dbReference type="Proteomes" id="UP000195602"/>
    </source>
</evidence>
<dbReference type="InterPro" id="IPR016181">
    <property type="entry name" value="Acyl_CoA_acyltransferase"/>
</dbReference>